<dbReference type="AlphaFoldDB" id="A0A4R6UQC9"/>
<accession>A0A4R6UQC9</accession>
<protein>
    <submittedName>
        <fullName evidence="3">EAL domain-containing protein (Putative c-di-GMP-specific phosphodiesterase class I)</fullName>
    </submittedName>
</protein>
<feature type="transmembrane region" description="Helical" evidence="1">
    <location>
        <begin position="29"/>
        <end position="48"/>
    </location>
</feature>
<sequence length="545" mass="60403">MLPDVVFLLATVALPLVSTNTVAFPLSFWALGYVLFALLVVHLCQRLVEHAGIAVDHKERFATFANTSLAIGSLVWALDVAGFFMYPAFAALDIHSGPLLVAWLLMVLSARFTVPSLISTRRPLMVVGAACGLAVGMFCAHLFVLQAFGQWHQQIDWPFTLAAMSLASIIAVSMALRHRSARLRAMNASFEPLGWAEKAMVATAILPLHWLLMQSLPIAIGGPHGFDNSFMPYVLAVFIVLQMVYFSRAMQVEQARQELLNRALLMVRSMPGSPAQLMEQQLALIAERLPRLMAPASLHLHYQPIVDQSGSAPSVRLEALLRVRDPELGPLPPDLVLLACERKGLTEHVDRQILRRALEESSLWVSRSLGCAGVSVNITPDTLLAEDFLAWLRRQLRELQIEPGWLQLELTEHALMAKSERLTETLSTLKMIGVSVVMDDFGTGFSSLGALIDLPIDGVKCDRRFVQDLLQDSKRQGVLAHLCAIAKTLQIHFTVEGVELPETLRLLQQMGADSIQGYWYAKPMPAARVPVWLCEFYDCYKPRAA</sequence>
<name>A0A4R6UQC9_9GAMM</name>
<evidence type="ECO:0000259" key="2">
    <source>
        <dbReference type="PROSITE" id="PS50883"/>
    </source>
</evidence>
<evidence type="ECO:0000313" key="3">
    <source>
        <dbReference type="EMBL" id="TDQ49142.1"/>
    </source>
</evidence>
<feature type="transmembrane region" description="Helical" evidence="1">
    <location>
        <begin position="126"/>
        <end position="145"/>
    </location>
</feature>
<dbReference type="SMART" id="SM00052">
    <property type="entry name" value="EAL"/>
    <property type="match status" value="1"/>
</dbReference>
<keyword evidence="1" id="KW-0812">Transmembrane</keyword>
<dbReference type="PANTHER" id="PTHR33121">
    <property type="entry name" value="CYCLIC DI-GMP PHOSPHODIESTERASE PDEF"/>
    <property type="match status" value="1"/>
</dbReference>
<dbReference type="OrthoDB" id="9812358at2"/>
<reference evidence="3 4" key="1">
    <citation type="submission" date="2019-03" db="EMBL/GenBank/DDBJ databases">
        <title>Genomic Encyclopedia of Type Strains, Phase IV (KMG-IV): sequencing the most valuable type-strain genomes for metagenomic binning, comparative biology and taxonomic classification.</title>
        <authorList>
            <person name="Goeker M."/>
        </authorList>
    </citation>
    <scope>NUCLEOTIDE SEQUENCE [LARGE SCALE GENOMIC DNA]</scope>
    <source>
        <strain evidence="3 4">DSM 103792</strain>
    </source>
</reference>
<feature type="transmembrane region" description="Helical" evidence="1">
    <location>
        <begin position="230"/>
        <end position="247"/>
    </location>
</feature>
<dbReference type="PANTHER" id="PTHR33121:SF70">
    <property type="entry name" value="SIGNALING PROTEIN YKOW"/>
    <property type="match status" value="1"/>
</dbReference>
<dbReference type="Pfam" id="PF00563">
    <property type="entry name" value="EAL"/>
    <property type="match status" value="1"/>
</dbReference>
<feature type="domain" description="EAL" evidence="2">
    <location>
        <begin position="282"/>
        <end position="537"/>
    </location>
</feature>
<dbReference type="Proteomes" id="UP000295375">
    <property type="component" value="Unassembled WGS sequence"/>
</dbReference>
<evidence type="ECO:0000256" key="1">
    <source>
        <dbReference type="SAM" id="Phobius"/>
    </source>
</evidence>
<dbReference type="PROSITE" id="PS50883">
    <property type="entry name" value="EAL"/>
    <property type="match status" value="1"/>
</dbReference>
<dbReference type="InterPro" id="IPR001633">
    <property type="entry name" value="EAL_dom"/>
</dbReference>
<dbReference type="Gene3D" id="3.20.20.450">
    <property type="entry name" value="EAL domain"/>
    <property type="match status" value="1"/>
</dbReference>
<comment type="caution">
    <text evidence="3">The sequence shown here is derived from an EMBL/GenBank/DDBJ whole genome shotgun (WGS) entry which is preliminary data.</text>
</comment>
<dbReference type="CDD" id="cd01948">
    <property type="entry name" value="EAL"/>
    <property type="match status" value="1"/>
</dbReference>
<evidence type="ECO:0000313" key="4">
    <source>
        <dbReference type="Proteomes" id="UP000295375"/>
    </source>
</evidence>
<feature type="transmembrane region" description="Helical" evidence="1">
    <location>
        <begin position="69"/>
        <end position="89"/>
    </location>
</feature>
<dbReference type="InterPro" id="IPR035919">
    <property type="entry name" value="EAL_sf"/>
</dbReference>
<feature type="transmembrane region" description="Helical" evidence="1">
    <location>
        <begin position="199"/>
        <end position="218"/>
    </location>
</feature>
<dbReference type="GO" id="GO:0071111">
    <property type="term" value="F:cyclic-guanylate-specific phosphodiesterase activity"/>
    <property type="evidence" value="ECO:0007669"/>
    <property type="project" value="InterPro"/>
</dbReference>
<organism evidence="3 4">
    <name type="scientific">Permianibacter aggregans</name>
    <dbReference type="NCBI Taxonomy" id="1510150"/>
    <lineage>
        <taxon>Bacteria</taxon>
        <taxon>Pseudomonadati</taxon>
        <taxon>Pseudomonadota</taxon>
        <taxon>Gammaproteobacteria</taxon>
        <taxon>Pseudomonadales</taxon>
        <taxon>Pseudomonadaceae</taxon>
        <taxon>Permianibacter</taxon>
    </lineage>
</organism>
<dbReference type="SUPFAM" id="SSF141868">
    <property type="entry name" value="EAL domain-like"/>
    <property type="match status" value="1"/>
</dbReference>
<dbReference type="RefSeq" id="WP_133589498.1">
    <property type="nucleotide sequence ID" value="NZ_CP037953.1"/>
</dbReference>
<dbReference type="EMBL" id="SNYM01000005">
    <property type="protein sequence ID" value="TDQ49142.1"/>
    <property type="molecule type" value="Genomic_DNA"/>
</dbReference>
<keyword evidence="1" id="KW-0472">Membrane</keyword>
<feature type="transmembrane region" description="Helical" evidence="1">
    <location>
        <begin position="95"/>
        <end position="114"/>
    </location>
</feature>
<keyword evidence="1" id="KW-1133">Transmembrane helix</keyword>
<dbReference type="InterPro" id="IPR050706">
    <property type="entry name" value="Cyclic-di-GMP_PDE-like"/>
</dbReference>
<keyword evidence="4" id="KW-1185">Reference proteome</keyword>
<gene>
    <name evidence="3" type="ORF">EV696_105116</name>
</gene>
<feature type="transmembrane region" description="Helical" evidence="1">
    <location>
        <begin position="157"/>
        <end position="178"/>
    </location>
</feature>
<proteinExistence type="predicted"/>